<evidence type="ECO:0000256" key="2">
    <source>
        <dbReference type="ARBA" id="ARBA00005894"/>
    </source>
</evidence>
<evidence type="ECO:0000256" key="1">
    <source>
        <dbReference type="ARBA" id="ARBA00002595"/>
    </source>
</evidence>
<dbReference type="Gene3D" id="3.10.450.330">
    <property type="match status" value="1"/>
</dbReference>
<reference evidence="12" key="1">
    <citation type="submission" date="2013-07" db="EMBL/GenBank/DDBJ databases">
        <title>The genome of Eucalyptus grandis.</title>
        <authorList>
            <person name="Schmutz J."/>
            <person name="Hayes R."/>
            <person name="Myburg A."/>
            <person name="Tuskan G."/>
            <person name="Grattapaglia D."/>
            <person name="Rokhsar D.S."/>
        </authorList>
    </citation>
    <scope>NUCLEOTIDE SEQUENCE</scope>
    <source>
        <tissue evidence="12">Leaf extractions</tissue>
    </source>
</reference>
<dbReference type="Pfam" id="PF00862">
    <property type="entry name" value="GT-B_Sucrose_synth"/>
    <property type="match status" value="1"/>
</dbReference>
<dbReference type="InterPro" id="IPR000368">
    <property type="entry name" value="Sucrose_synth_GT-B1"/>
</dbReference>
<gene>
    <name evidence="12" type="ORF">EUGRSUZ_C03205</name>
</gene>
<dbReference type="EC" id="2.4.1.13" evidence="3 7"/>
<dbReference type="NCBIfam" id="TIGR02470">
    <property type="entry name" value="sucr_synth"/>
    <property type="match status" value="1"/>
</dbReference>
<dbReference type="eggNOG" id="KOG0853">
    <property type="taxonomic scope" value="Eukaryota"/>
</dbReference>
<dbReference type="GO" id="GO:0016157">
    <property type="term" value="F:sucrose synthase activity"/>
    <property type="evidence" value="ECO:0000318"/>
    <property type="project" value="GO_Central"/>
</dbReference>
<dbReference type="InterPro" id="IPR001296">
    <property type="entry name" value="Glyco_trans_1"/>
</dbReference>
<dbReference type="PANTHER" id="PTHR45839:SF7">
    <property type="entry name" value="SUCROSE SYNTHASE 1"/>
    <property type="match status" value="1"/>
</dbReference>
<evidence type="ECO:0000256" key="3">
    <source>
        <dbReference type="ARBA" id="ARBA00012540"/>
    </source>
</evidence>
<dbReference type="GO" id="GO:0005985">
    <property type="term" value="P:sucrose metabolic process"/>
    <property type="evidence" value="ECO:0007669"/>
    <property type="project" value="InterPro"/>
</dbReference>
<accession>A0A059CUG4</accession>
<dbReference type="InterPro" id="IPR056735">
    <property type="entry name" value="SUS_N"/>
</dbReference>
<dbReference type="Pfam" id="PF24862">
    <property type="entry name" value="SUS_EPBD"/>
    <property type="match status" value="1"/>
</dbReference>
<dbReference type="EMBL" id="KK198755">
    <property type="protein sequence ID" value="KCW81854.1"/>
    <property type="molecule type" value="Genomic_DNA"/>
</dbReference>
<organism evidence="12">
    <name type="scientific">Eucalyptus grandis</name>
    <name type="common">Flooded gum</name>
    <dbReference type="NCBI Taxonomy" id="71139"/>
    <lineage>
        <taxon>Eukaryota</taxon>
        <taxon>Viridiplantae</taxon>
        <taxon>Streptophyta</taxon>
        <taxon>Embryophyta</taxon>
        <taxon>Tracheophyta</taxon>
        <taxon>Spermatophyta</taxon>
        <taxon>Magnoliopsida</taxon>
        <taxon>eudicotyledons</taxon>
        <taxon>Gunneridae</taxon>
        <taxon>Pentapetalae</taxon>
        <taxon>rosids</taxon>
        <taxon>malvids</taxon>
        <taxon>Myrtales</taxon>
        <taxon>Myrtaceae</taxon>
        <taxon>Myrtoideae</taxon>
        <taxon>Eucalypteae</taxon>
        <taxon>Eucalyptus</taxon>
    </lineage>
</organism>
<evidence type="ECO:0000259" key="9">
    <source>
        <dbReference type="Pfam" id="PF00862"/>
    </source>
</evidence>
<dbReference type="Gene3D" id="3.40.50.2000">
    <property type="entry name" value="Glycogen Phosphorylase B"/>
    <property type="match status" value="2"/>
</dbReference>
<dbReference type="PANTHER" id="PTHR45839">
    <property type="match status" value="1"/>
</dbReference>
<evidence type="ECO:0000256" key="4">
    <source>
        <dbReference type="ARBA" id="ARBA00022676"/>
    </source>
</evidence>
<keyword evidence="5 7" id="KW-0808">Transferase</keyword>
<dbReference type="Pfam" id="PF24861">
    <property type="entry name" value="SUS_N"/>
    <property type="match status" value="1"/>
</dbReference>
<feature type="domain" description="Sucrose synthase EPBD" evidence="11">
    <location>
        <begin position="148"/>
        <end position="235"/>
    </location>
</feature>
<name>A0A059CUG4_EUCGR</name>
<dbReference type="AlphaFoldDB" id="A0A059CUG4"/>
<dbReference type="InterPro" id="IPR056736">
    <property type="entry name" value="SUS_EPBD"/>
</dbReference>
<sequence length="787" mass="90803">MADHVPTGSCSIGKRFHETLSAHPDALRSFLERLVAKGKGILQRDQILAELEAIPEEIRAKLRDGAFGEVLKYTQEAIVVSPPWVALATRPSQGVWEHIRVNVDALVLEQLTVGEYLHCKEVLADGSLNRKPITVTFERPNRSRSIGNGVEFIRRHLSGKLFSDKESWYPLLKFLQHHSYKGKNMMMNARIQNVFSIQPVLKKVEEYLNTLEPKTPYSEFDHKLQEFGLEQGWGDTAEGVLKMIQLLLDLLMVPNPGALEEFLGWIPMVFDVVIVSPHGYLAQDNVLGYPDTSGQVVYILDQVCALETEMCRRIKQQGLDITPRILIITQPLPDAVDTCGQRLEKVFRTEHSHILRIPFRNDNGIVHKWISRFEVWPYLERFAEDIVKELRAELQCGPDLIIGHYSDGNIVASLLAKKLDVTQCTIAHALEKRKYLESDIYWKNFEEKYRFSCQFSADLIAMNYTDFIITSTFQEIAGSEDTVGQYESYMNFTLPGLYRVVHGIDVFDPKFNVVSPGADMSIYFPHTDQQRRLRSFHLEIKELLFSNVENEEHLCVLRDKNKPIIFTMARLDRIKNLTGLVEWYSKNPNLRELANLVVVGGDRRKDSTEEEEAEMKKMYELIKKYKLNGQFRWISSQMNRRRNGELYRYICDMKGVFVQPAIYEAFGLTVVEAMACGLPTFATCNGGPAEIIVPAESGFLINPYRGDQAAELLVKFFEKCKTDQSHWDKISEGAVQRIKEKYTWQRYSERLLNLAAVYRFRKHALEFDQLESRRCLEMFYSLMYLPR</sequence>
<feature type="domain" description="Sucrose synthase N-terminal" evidence="10">
    <location>
        <begin position="11"/>
        <end position="121"/>
    </location>
</feature>
<dbReference type="Gramene" id="KCW81854">
    <property type="protein sequence ID" value="KCW81854"/>
    <property type="gene ID" value="EUGRSUZ_C03205"/>
</dbReference>
<proteinExistence type="inferred from homology"/>
<evidence type="ECO:0000256" key="6">
    <source>
        <dbReference type="ARBA" id="ARBA00049030"/>
    </source>
</evidence>
<dbReference type="InParanoid" id="A0A059CUG4"/>
<feature type="non-terminal residue" evidence="12">
    <location>
        <position position="787"/>
    </location>
</feature>
<dbReference type="Pfam" id="PF00534">
    <property type="entry name" value="Glycos_transf_1"/>
    <property type="match status" value="1"/>
</dbReference>
<dbReference type="STRING" id="71139.A0A059CUG4"/>
<dbReference type="Gene3D" id="1.20.120.1230">
    <property type="match status" value="1"/>
</dbReference>
<evidence type="ECO:0000256" key="7">
    <source>
        <dbReference type="RuleBase" id="RU280817"/>
    </source>
</evidence>
<dbReference type="FunFam" id="3.40.50.2000:FF:000006">
    <property type="entry name" value="Sucrose synthase"/>
    <property type="match status" value="1"/>
</dbReference>
<comment type="catalytic activity">
    <reaction evidence="6 7">
        <text>an NDP-alpha-D-glucose + D-fructose = a ribonucleoside 5'-diphosphate + sucrose + H(+)</text>
        <dbReference type="Rhea" id="RHEA:16241"/>
        <dbReference type="ChEBI" id="CHEBI:15378"/>
        <dbReference type="ChEBI" id="CHEBI:17992"/>
        <dbReference type="ChEBI" id="CHEBI:37721"/>
        <dbReference type="ChEBI" id="CHEBI:57930"/>
        <dbReference type="ChEBI" id="CHEBI:76533"/>
        <dbReference type="EC" id="2.4.1.13"/>
    </reaction>
</comment>
<comment type="function">
    <text evidence="1 7">Sucrose-cleaving enzyme that provides UDP-glucose and fructose for various metabolic pathways.</text>
</comment>
<feature type="domain" description="Glycosyl transferase family 1" evidence="8">
    <location>
        <begin position="558"/>
        <end position="720"/>
    </location>
</feature>
<dbReference type="SMR" id="A0A059CUG4"/>
<dbReference type="InterPro" id="IPR012820">
    <property type="entry name" value="Sucrose_synthase_pln/cyn"/>
</dbReference>
<evidence type="ECO:0000259" key="11">
    <source>
        <dbReference type="Pfam" id="PF24862"/>
    </source>
</evidence>
<feature type="domain" description="Sucrose synthase first GT-B" evidence="9">
    <location>
        <begin position="259"/>
        <end position="545"/>
    </location>
</feature>
<evidence type="ECO:0000256" key="5">
    <source>
        <dbReference type="ARBA" id="ARBA00022679"/>
    </source>
</evidence>
<keyword evidence="4 7" id="KW-0328">Glycosyltransferase</keyword>
<dbReference type="FunFam" id="1.20.120.1230:FF:000001">
    <property type="entry name" value="Sucrose synthase"/>
    <property type="match status" value="1"/>
</dbReference>
<evidence type="ECO:0000259" key="10">
    <source>
        <dbReference type="Pfam" id="PF24861"/>
    </source>
</evidence>
<comment type="similarity">
    <text evidence="2 7">Belongs to the glycosyltransferase 1 family. Plant sucrose synthase subfamily.</text>
</comment>
<dbReference type="SUPFAM" id="SSF53756">
    <property type="entry name" value="UDP-Glycosyltransferase/glycogen phosphorylase"/>
    <property type="match status" value="1"/>
</dbReference>
<protein>
    <recommendedName>
        <fullName evidence="3 7">Sucrose synthase</fullName>
        <ecNumber evidence="3 7">2.4.1.13</ecNumber>
    </recommendedName>
</protein>
<evidence type="ECO:0000313" key="12">
    <source>
        <dbReference type="EMBL" id="KCW81854.1"/>
    </source>
</evidence>
<evidence type="ECO:0000259" key="8">
    <source>
        <dbReference type="Pfam" id="PF00534"/>
    </source>
</evidence>